<dbReference type="AlphaFoldDB" id="A0A8A4TEA0"/>
<evidence type="ECO:0000256" key="5">
    <source>
        <dbReference type="PIRSR" id="PIRSR601548-10"/>
    </source>
</evidence>
<dbReference type="PANTHER" id="PTHR10514">
    <property type="entry name" value="ANGIOTENSIN-CONVERTING ENZYME"/>
    <property type="match status" value="1"/>
</dbReference>
<accession>A0A8A4TEA0</accession>
<protein>
    <submittedName>
        <fullName evidence="11">M2 family metallopeptidase</fullName>
    </submittedName>
</protein>
<reference evidence="11" key="1">
    <citation type="submission" date="2021-03" db="EMBL/GenBank/DDBJ databases">
        <title>Acanthopleuribacteraceae sp. M133.</title>
        <authorList>
            <person name="Wang G."/>
        </authorList>
    </citation>
    <scope>NUCLEOTIDE SEQUENCE</scope>
    <source>
        <strain evidence="11">M133</strain>
    </source>
</reference>
<keyword evidence="1 10" id="KW-0732">Signal</keyword>
<dbReference type="KEGG" id="scor:J3U87_18375"/>
<keyword evidence="8" id="KW-0479">Metal-binding</keyword>
<keyword evidence="2" id="KW-1015">Disulfide bond</keyword>
<dbReference type="SUPFAM" id="SSF55486">
    <property type="entry name" value="Metalloproteases ('zincins'), catalytic domain"/>
    <property type="match status" value="1"/>
</dbReference>
<feature type="active site" description="Proton donor 1" evidence="4">
    <location>
        <position position="514"/>
    </location>
</feature>
<evidence type="ECO:0000256" key="3">
    <source>
        <dbReference type="ARBA" id="ARBA00023180"/>
    </source>
</evidence>
<evidence type="ECO:0000313" key="12">
    <source>
        <dbReference type="Proteomes" id="UP000663929"/>
    </source>
</evidence>
<evidence type="ECO:0000256" key="9">
    <source>
        <dbReference type="PIRSR" id="PIRSR601548-8"/>
    </source>
</evidence>
<name>A0A8A4TEA0_SULCO</name>
<sequence>MNVQLSNRFSKTGGNIARAIMSTLILFLSVLSTTAGAPESDISNKAQAFIDEYTKTFLDLYALSAEAEWASNTVIIDGVGAIDNITKLANEAMARHTGSVSVIEHTKKFLNHKDKLTPLQVKQLEVILYGAANNPQTVPDLVKKRIAAETRQNTNLFGYSFKIDGEEVTPNQIDSILYEETDPSKRLKAWEASKEVGKELKEGLAELVDLRNKTVQALDYHDYFDYQVSDYGMTSKEMMEMNRKFMKELRPLYRELHTWARHELAEKYGAKKVPDLIPAHWLPNRWGQDWAEMVKVEGIDLDGILEEKGSEWLVKQSERFYISLGFDPLPESFYTKSSLYPVAKDAPYKKNTHASAWHMNLQNDLRSLMSVEPNARWYETTHHELGHIYYYMAYTNPEVPPLLRRGANRGFHEAVGSLLGMASTQKPFLAKLNLIDKNAKTDEIQILLREALGMVVFIPFSAGTMTHFEHDLYSQNLSKDEYNARWWSYVQKFQGIEPPSDRDESYCDAATKTHINNDAAQYYDYAISYIILHQLHAHIAKNILKQDPRATNYYGNKEIGTFLHGILKTGSVVDWRKVMRDNLGEEISAKPMLDYFEPLMAYLKKQNKGRKHTLPAL</sequence>
<dbReference type="GO" id="GO:0008237">
    <property type="term" value="F:metallopeptidase activity"/>
    <property type="evidence" value="ECO:0007669"/>
    <property type="project" value="InterPro"/>
</dbReference>
<dbReference type="RefSeq" id="WP_237377231.1">
    <property type="nucleotide sequence ID" value="NZ_CP071793.1"/>
</dbReference>
<dbReference type="GO" id="GO:0006508">
    <property type="term" value="P:proteolysis"/>
    <property type="evidence" value="ECO:0007669"/>
    <property type="project" value="InterPro"/>
</dbReference>
<organism evidence="11 12">
    <name type="scientific">Sulfidibacter corallicola</name>
    <dbReference type="NCBI Taxonomy" id="2818388"/>
    <lineage>
        <taxon>Bacteria</taxon>
        <taxon>Pseudomonadati</taxon>
        <taxon>Acidobacteriota</taxon>
        <taxon>Holophagae</taxon>
        <taxon>Acanthopleuribacterales</taxon>
        <taxon>Acanthopleuribacteraceae</taxon>
        <taxon>Sulfidibacter</taxon>
    </lineage>
</organism>
<evidence type="ECO:0000256" key="7">
    <source>
        <dbReference type="PIRSR" id="PIRSR601548-2"/>
    </source>
</evidence>
<dbReference type="Pfam" id="PF01401">
    <property type="entry name" value="Peptidase_M2"/>
    <property type="match status" value="1"/>
</dbReference>
<evidence type="ECO:0000313" key="11">
    <source>
        <dbReference type="EMBL" id="QTD47562.1"/>
    </source>
</evidence>
<evidence type="ECO:0000256" key="6">
    <source>
        <dbReference type="PIRSR" id="PIRSR601548-11"/>
    </source>
</evidence>
<feature type="active site" description="Proton donor 2" evidence="6">
    <location>
        <position position="514"/>
    </location>
</feature>
<feature type="glycosylation site" description="N-linked (GlcNAc...) (complex) asparagine" evidence="5">
    <location>
        <position position="111"/>
    </location>
</feature>
<evidence type="ECO:0000256" key="1">
    <source>
        <dbReference type="ARBA" id="ARBA00022729"/>
    </source>
</evidence>
<evidence type="ECO:0000256" key="8">
    <source>
        <dbReference type="PIRSR" id="PIRSR601548-3"/>
    </source>
</evidence>
<dbReference type="PRINTS" id="PR00791">
    <property type="entry name" value="PEPDIPTASEA"/>
</dbReference>
<feature type="active site" description="Proton acceptor 2" evidence="6">
    <location>
        <position position="384"/>
    </location>
</feature>
<feature type="signal peptide" evidence="10">
    <location>
        <begin position="1"/>
        <end position="37"/>
    </location>
</feature>
<feature type="binding site" evidence="9">
    <location>
        <position position="387"/>
    </location>
    <ligand>
        <name>Zn(2+)</name>
        <dbReference type="ChEBI" id="CHEBI:29105"/>
        <label>2</label>
        <note>catalytic</note>
    </ligand>
</feature>
<evidence type="ECO:0000256" key="10">
    <source>
        <dbReference type="SAM" id="SignalP"/>
    </source>
</evidence>
<feature type="binding site" evidence="8">
    <location>
        <position position="387"/>
    </location>
    <ligand>
        <name>Zn(2+)</name>
        <dbReference type="ChEBI" id="CHEBI:29105"/>
        <label>1</label>
        <note>catalytic</note>
    </ligand>
</feature>
<feature type="binding site" evidence="9">
    <location>
        <position position="413"/>
    </location>
    <ligand>
        <name>Zn(2+)</name>
        <dbReference type="ChEBI" id="CHEBI:29105"/>
        <label>2</label>
        <note>catalytic</note>
    </ligand>
</feature>
<gene>
    <name evidence="11" type="ORF">J3U87_18375</name>
</gene>
<dbReference type="PANTHER" id="PTHR10514:SF27">
    <property type="entry name" value="ANGIOTENSIN-CONVERTING ENZYME"/>
    <property type="match status" value="1"/>
</dbReference>
<dbReference type="Proteomes" id="UP000663929">
    <property type="component" value="Chromosome"/>
</dbReference>
<dbReference type="Gene3D" id="1.10.1370.30">
    <property type="match status" value="1"/>
</dbReference>
<feature type="binding site" evidence="8">
    <location>
        <position position="413"/>
    </location>
    <ligand>
        <name>Zn(2+)</name>
        <dbReference type="ChEBI" id="CHEBI:29105"/>
        <label>1</label>
        <note>catalytic</note>
    </ligand>
</feature>
<dbReference type="EMBL" id="CP071793">
    <property type="protein sequence ID" value="QTD47562.1"/>
    <property type="molecule type" value="Genomic_DNA"/>
</dbReference>
<keyword evidence="3 5" id="KW-0325">Glycoprotein</keyword>
<dbReference type="GO" id="GO:0008241">
    <property type="term" value="F:peptidyl-dipeptidase activity"/>
    <property type="evidence" value="ECO:0007669"/>
    <property type="project" value="InterPro"/>
</dbReference>
<dbReference type="PROSITE" id="PS52011">
    <property type="entry name" value="PEPTIDASE_M2"/>
    <property type="match status" value="1"/>
</dbReference>
<dbReference type="InterPro" id="IPR001548">
    <property type="entry name" value="Peptidase_M2"/>
</dbReference>
<feature type="binding site" evidence="9">
    <location>
        <position position="383"/>
    </location>
    <ligand>
        <name>Zn(2+)</name>
        <dbReference type="ChEBI" id="CHEBI:29105"/>
        <label>2</label>
        <note>catalytic</note>
    </ligand>
</feature>
<feature type="binding site" evidence="8">
    <location>
        <position position="383"/>
    </location>
    <ligand>
        <name>Zn(2+)</name>
        <dbReference type="ChEBI" id="CHEBI:29105"/>
        <label>1</label>
        <note>catalytic</note>
    </ligand>
</feature>
<dbReference type="GO" id="GO:0016020">
    <property type="term" value="C:membrane"/>
    <property type="evidence" value="ECO:0007669"/>
    <property type="project" value="InterPro"/>
</dbReference>
<proteinExistence type="predicted"/>
<keyword evidence="8" id="KW-0862">Zinc</keyword>
<feature type="chain" id="PRO_5035312525" evidence="10">
    <location>
        <begin position="38"/>
        <end position="617"/>
    </location>
</feature>
<feature type="binding site" evidence="7">
    <location>
        <position position="231"/>
    </location>
    <ligand>
        <name>chloride</name>
        <dbReference type="ChEBI" id="CHEBI:17996"/>
        <label>1</label>
    </ligand>
</feature>
<evidence type="ECO:0000256" key="4">
    <source>
        <dbReference type="PIRSR" id="PIRSR601548-1"/>
    </source>
</evidence>
<keyword evidence="12" id="KW-1185">Reference proteome</keyword>
<feature type="active site" description="Proton acceptor 1" evidence="4">
    <location>
        <position position="384"/>
    </location>
</feature>
<dbReference type="CDD" id="cd06461">
    <property type="entry name" value="M2_ACE"/>
    <property type="match status" value="1"/>
</dbReference>
<evidence type="ECO:0000256" key="2">
    <source>
        <dbReference type="ARBA" id="ARBA00023157"/>
    </source>
</evidence>